<keyword evidence="2" id="KW-1185">Reference proteome</keyword>
<dbReference type="Proteomes" id="UP000308600">
    <property type="component" value="Unassembled WGS sequence"/>
</dbReference>
<protein>
    <submittedName>
        <fullName evidence="1">Uncharacterized protein</fullName>
    </submittedName>
</protein>
<evidence type="ECO:0000313" key="1">
    <source>
        <dbReference type="EMBL" id="TFK59357.1"/>
    </source>
</evidence>
<gene>
    <name evidence="1" type="ORF">BDN72DRAFT_905926</name>
</gene>
<name>A0ACD3A0Y1_9AGAR</name>
<sequence>MHFDSFEIAPFECTDAAAANISEDNVLAHLASNNIPVRWVDHAYPYAVNVLKAKLAANSMEPDYKKWDETCVPYMLKNGIPPAISELNGWWTPTEADLTRIRYYIREEDDKGETKGFNSDLWLNLETTYLWHHRRQLNGYLSTTDYTPRIIQLLQGIDVPHASLYLILDKDSTNEDTGKLFGTLRESHEHIWGSIRYLQLRDTFIAANAGTSICHSISVSDSNSLPLQLPAYQKLDLSDLESLWVLYLSVGALKVFSLLTQLHRVVLESLDTLQTFVAFLSTGTHDNESAVLFPTLQELVLVDIGPGEWLEDLCDILASRWVWGLDDDDDDEDDD</sequence>
<dbReference type="EMBL" id="ML209003">
    <property type="protein sequence ID" value="TFK59357.1"/>
    <property type="molecule type" value="Genomic_DNA"/>
</dbReference>
<proteinExistence type="predicted"/>
<reference evidence="1 2" key="1">
    <citation type="journal article" date="2019" name="Nat. Ecol. Evol.">
        <title>Megaphylogeny resolves global patterns of mushroom evolution.</title>
        <authorList>
            <person name="Varga T."/>
            <person name="Krizsan K."/>
            <person name="Foldi C."/>
            <person name="Dima B."/>
            <person name="Sanchez-Garcia M."/>
            <person name="Sanchez-Ramirez S."/>
            <person name="Szollosi G.J."/>
            <person name="Szarkandi J.G."/>
            <person name="Papp V."/>
            <person name="Albert L."/>
            <person name="Andreopoulos W."/>
            <person name="Angelini C."/>
            <person name="Antonin V."/>
            <person name="Barry K.W."/>
            <person name="Bougher N.L."/>
            <person name="Buchanan P."/>
            <person name="Buyck B."/>
            <person name="Bense V."/>
            <person name="Catcheside P."/>
            <person name="Chovatia M."/>
            <person name="Cooper J."/>
            <person name="Damon W."/>
            <person name="Desjardin D."/>
            <person name="Finy P."/>
            <person name="Geml J."/>
            <person name="Haridas S."/>
            <person name="Hughes K."/>
            <person name="Justo A."/>
            <person name="Karasinski D."/>
            <person name="Kautmanova I."/>
            <person name="Kiss B."/>
            <person name="Kocsube S."/>
            <person name="Kotiranta H."/>
            <person name="LaButti K.M."/>
            <person name="Lechner B.E."/>
            <person name="Liimatainen K."/>
            <person name="Lipzen A."/>
            <person name="Lukacs Z."/>
            <person name="Mihaltcheva S."/>
            <person name="Morgado L.N."/>
            <person name="Niskanen T."/>
            <person name="Noordeloos M.E."/>
            <person name="Ohm R.A."/>
            <person name="Ortiz-Santana B."/>
            <person name="Ovrebo C."/>
            <person name="Racz N."/>
            <person name="Riley R."/>
            <person name="Savchenko A."/>
            <person name="Shiryaev A."/>
            <person name="Soop K."/>
            <person name="Spirin V."/>
            <person name="Szebenyi C."/>
            <person name="Tomsovsky M."/>
            <person name="Tulloss R.E."/>
            <person name="Uehling J."/>
            <person name="Grigoriev I.V."/>
            <person name="Vagvolgyi C."/>
            <person name="Papp T."/>
            <person name="Martin F.M."/>
            <person name="Miettinen O."/>
            <person name="Hibbett D.S."/>
            <person name="Nagy L.G."/>
        </authorList>
    </citation>
    <scope>NUCLEOTIDE SEQUENCE [LARGE SCALE GENOMIC DNA]</scope>
    <source>
        <strain evidence="1 2">NL-1719</strain>
    </source>
</reference>
<accession>A0ACD3A0Y1</accession>
<evidence type="ECO:0000313" key="2">
    <source>
        <dbReference type="Proteomes" id="UP000308600"/>
    </source>
</evidence>
<organism evidence="1 2">
    <name type="scientific">Pluteus cervinus</name>
    <dbReference type="NCBI Taxonomy" id="181527"/>
    <lineage>
        <taxon>Eukaryota</taxon>
        <taxon>Fungi</taxon>
        <taxon>Dikarya</taxon>
        <taxon>Basidiomycota</taxon>
        <taxon>Agaricomycotina</taxon>
        <taxon>Agaricomycetes</taxon>
        <taxon>Agaricomycetidae</taxon>
        <taxon>Agaricales</taxon>
        <taxon>Pluteineae</taxon>
        <taxon>Pluteaceae</taxon>
        <taxon>Pluteus</taxon>
    </lineage>
</organism>